<sequence length="136" mass="15019">MLNGMASLISLSDHLLLVSRNAINFCELILYPAPLPNSSMSSNSFLVVSLGFSKYSIMSSTITDRVLLLLFQLRFPLFLFSSLIVIDRTSKTLLNSSGESGHPCLVPYLSGNVFNISPLRMMSAVSLSYMAFIMLR</sequence>
<dbReference type="Proteomes" id="UP000694722">
    <property type="component" value="Unplaced"/>
</dbReference>
<reference evidence="1" key="1">
    <citation type="submission" date="2025-05" db="UniProtKB">
        <authorList>
            <consortium name="Ensembl"/>
        </authorList>
    </citation>
    <scope>IDENTIFICATION</scope>
</reference>
<dbReference type="Ensembl" id="ENSSSCT00050037552.1">
    <property type="protein sequence ID" value="ENSSSCP00050015591.1"/>
    <property type="gene ID" value="ENSSSCG00050027931.1"/>
</dbReference>
<dbReference type="Ensembl" id="ENSSSCT00040080433.1">
    <property type="protein sequence ID" value="ENSSSCP00040034831.1"/>
    <property type="gene ID" value="ENSSSCG00040059213.1"/>
</dbReference>
<evidence type="ECO:0000313" key="1">
    <source>
        <dbReference type="Ensembl" id="ENSSSCP00040034831.1"/>
    </source>
</evidence>
<dbReference type="Proteomes" id="UP000694727">
    <property type="component" value="Unplaced"/>
</dbReference>
<organism evidence="1 2">
    <name type="scientific">Sus scrofa</name>
    <name type="common">Pig</name>
    <dbReference type="NCBI Taxonomy" id="9823"/>
    <lineage>
        <taxon>Eukaryota</taxon>
        <taxon>Metazoa</taxon>
        <taxon>Chordata</taxon>
        <taxon>Craniata</taxon>
        <taxon>Vertebrata</taxon>
        <taxon>Euteleostomi</taxon>
        <taxon>Mammalia</taxon>
        <taxon>Eutheria</taxon>
        <taxon>Laurasiatheria</taxon>
        <taxon>Artiodactyla</taxon>
        <taxon>Suina</taxon>
        <taxon>Suidae</taxon>
        <taxon>Sus</taxon>
    </lineage>
</organism>
<accession>A0A8D0JCF2</accession>
<evidence type="ECO:0000313" key="2">
    <source>
        <dbReference type="Proteomes" id="UP000694722"/>
    </source>
</evidence>
<proteinExistence type="predicted"/>
<dbReference type="Proteomes" id="UP000694571">
    <property type="component" value="Unplaced"/>
</dbReference>
<dbReference type="AlphaFoldDB" id="A0A8D0JCF2"/>
<protein>
    <submittedName>
        <fullName evidence="1">Uncharacterized protein</fullName>
    </submittedName>
</protein>
<name>A0A8D0JCF2_PIG</name>
<dbReference type="Ensembl" id="ENSSSCT00025063035.1">
    <property type="protein sequence ID" value="ENSSSCP00025026824.1"/>
    <property type="gene ID" value="ENSSSCG00025046430.1"/>
</dbReference>